<evidence type="ECO:0000313" key="2">
    <source>
        <dbReference type="EMBL" id="CAD5210763.1"/>
    </source>
</evidence>
<reference evidence="5" key="1">
    <citation type="submission" date="2016-11" db="UniProtKB">
        <authorList>
            <consortium name="WormBaseParasite"/>
        </authorList>
    </citation>
    <scope>IDENTIFICATION</scope>
</reference>
<dbReference type="Pfam" id="PF10318">
    <property type="entry name" value="7TM_GPCR_Srh"/>
    <property type="match status" value="1"/>
</dbReference>
<feature type="transmembrane region" description="Helical" evidence="1">
    <location>
        <begin position="147"/>
        <end position="169"/>
    </location>
</feature>
<dbReference type="Proteomes" id="UP000582659">
    <property type="component" value="Unassembled WGS sequence"/>
</dbReference>
<reference evidence="2" key="2">
    <citation type="submission" date="2020-09" db="EMBL/GenBank/DDBJ databases">
        <authorList>
            <person name="Kikuchi T."/>
        </authorList>
    </citation>
    <scope>NUCLEOTIDE SEQUENCE</scope>
    <source>
        <strain evidence="2">Ka4C1</strain>
    </source>
</reference>
<feature type="transmembrane region" description="Helical" evidence="1">
    <location>
        <begin position="55"/>
        <end position="80"/>
    </location>
</feature>
<evidence type="ECO:0000313" key="4">
    <source>
        <dbReference type="Proteomes" id="UP000659654"/>
    </source>
</evidence>
<keyword evidence="1" id="KW-1133">Transmembrane helix</keyword>
<dbReference type="EMBL" id="CAJFDI010000001">
    <property type="protein sequence ID" value="CAD5210763.1"/>
    <property type="molecule type" value="Genomic_DNA"/>
</dbReference>
<dbReference type="AlphaFoldDB" id="A0A1I7S7T0"/>
<proteinExistence type="predicted"/>
<dbReference type="Proteomes" id="UP000659654">
    <property type="component" value="Unassembled WGS sequence"/>
</dbReference>
<evidence type="ECO:0000313" key="3">
    <source>
        <dbReference type="Proteomes" id="UP000095284"/>
    </source>
</evidence>
<sequence length="350" mass="39752">MGVILDESELPSVSFLAFYKTFEYVCFGVSVVMVFGTMGIMVLSSPKSLSKYRWYLIHEMIWSLIFDWFGTFIGAIPLYPAPCYYGENLTKHLNGDYQKAYFFGGITAVAGKICSIVFQFEHRFYQTQSTSSAYRIFCTSIQGKGEVIVRAGVTLVIVLAATLPFFVMFPDQSKARSELSALDPLMSKIFQEHPNTLCFSSYTNTFEVLIIASGLIVGVMIFSVVLIILMYISIRRNRFSSNTYRLQMMLFWSLVAQTTIFLTFMGIPGLIFSVAPLIGIRNLPRYCAYGFLFLLTHTPLDCVMILYFIKPYRIVLVRWLPSSLRTISHRASTSTNHTNNGAVKPILHRF</sequence>
<feature type="transmembrane region" description="Helical" evidence="1">
    <location>
        <begin position="100"/>
        <end position="120"/>
    </location>
</feature>
<dbReference type="WBParaSite" id="BXY_0907200.1">
    <property type="protein sequence ID" value="BXY_0907200.1"/>
    <property type="gene ID" value="BXY_0907200"/>
</dbReference>
<evidence type="ECO:0000313" key="5">
    <source>
        <dbReference type="WBParaSite" id="BXY_0907200.1"/>
    </source>
</evidence>
<dbReference type="InterPro" id="IPR053220">
    <property type="entry name" value="Nematode_rcpt-like_serp_H"/>
</dbReference>
<protein>
    <submittedName>
        <fullName evidence="2">(pine wood nematode) hypothetical protein</fullName>
    </submittedName>
</protein>
<keyword evidence="4" id="KW-1185">Reference proteome</keyword>
<dbReference type="EMBL" id="CAJFCV020000001">
    <property type="protein sequence ID" value="CAG9086962.1"/>
    <property type="molecule type" value="Genomic_DNA"/>
</dbReference>
<gene>
    <name evidence="2" type="ORF">BXYJ_LOCUS2091</name>
</gene>
<organism evidence="3 5">
    <name type="scientific">Bursaphelenchus xylophilus</name>
    <name type="common">Pinewood nematode worm</name>
    <name type="synonym">Aphelenchoides xylophilus</name>
    <dbReference type="NCBI Taxonomy" id="6326"/>
    <lineage>
        <taxon>Eukaryota</taxon>
        <taxon>Metazoa</taxon>
        <taxon>Ecdysozoa</taxon>
        <taxon>Nematoda</taxon>
        <taxon>Chromadorea</taxon>
        <taxon>Rhabditida</taxon>
        <taxon>Tylenchina</taxon>
        <taxon>Tylenchomorpha</taxon>
        <taxon>Aphelenchoidea</taxon>
        <taxon>Aphelenchoididae</taxon>
        <taxon>Bursaphelenchus</taxon>
    </lineage>
</organism>
<feature type="transmembrane region" description="Helical" evidence="1">
    <location>
        <begin position="254"/>
        <end position="280"/>
    </location>
</feature>
<name>A0A1I7S7T0_BURXY</name>
<dbReference type="InterPro" id="IPR019422">
    <property type="entry name" value="7TM_GPCR_serpentine_rcpt_Srh"/>
</dbReference>
<feature type="transmembrane region" description="Helical" evidence="1">
    <location>
        <begin position="209"/>
        <end position="234"/>
    </location>
</feature>
<keyword evidence="1" id="KW-0472">Membrane</keyword>
<dbReference type="PANTHER" id="PTHR22941">
    <property type="entry name" value="SERPENTINE RECEPTOR"/>
    <property type="match status" value="1"/>
</dbReference>
<dbReference type="Proteomes" id="UP000095284">
    <property type="component" value="Unplaced"/>
</dbReference>
<feature type="transmembrane region" description="Helical" evidence="1">
    <location>
        <begin position="22"/>
        <end position="43"/>
    </location>
</feature>
<evidence type="ECO:0000256" key="1">
    <source>
        <dbReference type="SAM" id="Phobius"/>
    </source>
</evidence>
<dbReference type="PANTHER" id="PTHR22941:SF26">
    <property type="entry name" value="SERPENTINE RECEPTOR, CLASS H"/>
    <property type="match status" value="1"/>
</dbReference>
<dbReference type="OrthoDB" id="5860156at2759"/>
<accession>A0A1I7S7T0</accession>
<keyword evidence="1" id="KW-0812">Transmembrane</keyword>
<feature type="transmembrane region" description="Helical" evidence="1">
    <location>
        <begin position="286"/>
        <end position="309"/>
    </location>
</feature>